<reference evidence="1" key="1">
    <citation type="submission" date="2020-10" db="EMBL/GenBank/DDBJ databases">
        <authorList>
            <person name="Gilroy R."/>
        </authorList>
    </citation>
    <scope>NUCLEOTIDE SEQUENCE</scope>
    <source>
        <strain evidence="1">CHK147-3167</strain>
    </source>
</reference>
<comment type="caution">
    <text evidence="1">The sequence shown here is derived from an EMBL/GenBank/DDBJ whole genome shotgun (WGS) entry which is preliminary data.</text>
</comment>
<proteinExistence type="predicted"/>
<sequence length="306" mass="36255">MDYQNITFLLQLPAALYIGLQYENYVTKKNIYKINKYKIQKYNSKNDKIKFQKFKNDFTDIFTSLKDIPKIKYAILSANEIAKITNLENSIEDEDVIEFYQTLKNKVAPNNLINFYNNIQTLKIVKSDNSNIKKIEETMYFCLGNYDNVKNTINIFYNPQNNKDTLHHELFHTSSADRKNKLNGFELNLEHDHLFISIGRGLNEGYTETLCNRYFKTRNEKAYPKLQNLSILIERFYDNPKDMEADYFNACLINLISELSQKMTIEEAVDILVDIDYIDEHPDDQNFYKKTYSKITKLYNKSQKQK</sequence>
<dbReference type="AlphaFoldDB" id="A0A9D1D0E2"/>
<gene>
    <name evidence="1" type="ORF">IAB27_07085</name>
</gene>
<evidence type="ECO:0000313" key="2">
    <source>
        <dbReference type="Proteomes" id="UP000886786"/>
    </source>
</evidence>
<evidence type="ECO:0000313" key="1">
    <source>
        <dbReference type="EMBL" id="HIQ91366.1"/>
    </source>
</evidence>
<accession>A0A9D1D0E2</accession>
<name>A0A9D1D0E2_9FIRM</name>
<protein>
    <submittedName>
        <fullName evidence="1">Uncharacterized protein</fullName>
    </submittedName>
</protein>
<dbReference type="Proteomes" id="UP000886786">
    <property type="component" value="Unassembled WGS sequence"/>
</dbReference>
<organism evidence="1 2">
    <name type="scientific">Candidatus Coprosoma intestinipullorum</name>
    <dbReference type="NCBI Taxonomy" id="2840752"/>
    <lineage>
        <taxon>Bacteria</taxon>
        <taxon>Bacillati</taxon>
        <taxon>Bacillota</taxon>
        <taxon>Bacillota incertae sedis</taxon>
        <taxon>Candidatus Coprosoma</taxon>
    </lineage>
</organism>
<reference evidence="1" key="2">
    <citation type="journal article" date="2021" name="PeerJ">
        <title>Extensive microbial diversity within the chicken gut microbiome revealed by metagenomics and culture.</title>
        <authorList>
            <person name="Gilroy R."/>
            <person name="Ravi A."/>
            <person name="Getino M."/>
            <person name="Pursley I."/>
            <person name="Horton D.L."/>
            <person name="Alikhan N.F."/>
            <person name="Baker D."/>
            <person name="Gharbi K."/>
            <person name="Hall N."/>
            <person name="Watson M."/>
            <person name="Adriaenssens E.M."/>
            <person name="Foster-Nyarko E."/>
            <person name="Jarju S."/>
            <person name="Secka A."/>
            <person name="Antonio M."/>
            <person name="Oren A."/>
            <person name="Chaudhuri R.R."/>
            <person name="La Ragione R."/>
            <person name="Hildebrand F."/>
            <person name="Pallen M.J."/>
        </authorList>
    </citation>
    <scope>NUCLEOTIDE SEQUENCE</scope>
    <source>
        <strain evidence="1">CHK147-3167</strain>
    </source>
</reference>
<dbReference type="EMBL" id="DVFV01000123">
    <property type="protein sequence ID" value="HIQ91366.1"/>
    <property type="molecule type" value="Genomic_DNA"/>
</dbReference>